<protein>
    <submittedName>
        <fullName evidence="2">Uncharacterized protein</fullName>
    </submittedName>
</protein>
<reference evidence="2" key="1">
    <citation type="submission" date="2021-02" db="EMBL/GenBank/DDBJ databases">
        <authorList>
            <person name="Dougan E. K."/>
            <person name="Rhodes N."/>
            <person name="Thang M."/>
            <person name="Chan C."/>
        </authorList>
    </citation>
    <scope>NUCLEOTIDE SEQUENCE</scope>
</reference>
<proteinExistence type="predicted"/>
<accession>A0A813HLD9</accession>
<feature type="compositionally biased region" description="Polar residues" evidence="1">
    <location>
        <begin position="53"/>
        <end position="68"/>
    </location>
</feature>
<dbReference type="AlphaFoldDB" id="A0A813HLD9"/>
<evidence type="ECO:0000313" key="2">
    <source>
        <dbReference type="EMBL" id="CAE8638539.1"/>
    </source>
</evidence>
<keyword evidence="3" id="KW-1185">Reference proteome</keyword>
<sequence>MGCAASVKLGQFPVAPHEASFLQVYPTKAKSVPGKRQSQREAWGEAGKLTDPASRTHTQEPAATASSASHARLMWKRVAAVIEGHKLSLPDYEHLSKYRNDLARGQLSDGNMDDLESFRSFFYNPARDDDEGHAIPANQPSHKNWMARLDMIRDFVHSNPEMFQELLQSRRARSQLKLS</sequence>
<dbReference type="Proteomes" id="UP000654075">
    <property type="component" value="Unassembled WGS sequence"/>
</dbReference>
<evidence type="ECO:0000313" key="3">
    <source>
        <dbReference type="Proteomes" id="UP000654075"/>
    </source>
</evidence>
<gene>
    <name evidence="2" type="ORF">PGLA1383_LOCUS53710</name>
</gene>
<organism evidence="2 3">
    <name type="scientific">Polarella glacialis</name>
    <name type="common">Dinoflagellate</name>
    <dbReference type="NCBI Taxonomy" id="89957"/>
    <lineage>
        <taxon>Eukaryota</taxon>
        <taxon>Sar</taxon>
        <taxon>Alveolata</taxon>
        <taxon>Dinophyceae</taxon>
        <taxon>Suessiales</taxon>
        <taxon>Suessiaceae</taxon>
        <taxon>Polarella</taxon>
    </lineage>
</organism>
<evidence type="ECO:0000256" key="1">
    <source>
        <dbReference type="SAM" id="MobiDB-lite"/>
    </source>
</evidence>
<name>A0A813HLD9_POLGL</name>
<comment type="caution">
    <text evidence="2">The sequence shown here is derived from an EMBL/GenBank/DDBJ whole genome shotgun (WGS) entry which is preliminary data.</text>
</comment>
<dbReference type="EMBL" id="CAJNNV010031991">
    <property type="protein sequence ID" value="CAE8638539.1"/>
    <property type="molecule type" value="Genomic_DNA"/>
</dbReference>
<feature type="region of interest" description="Disordered" evidence="1">
    <location>
        <begin position="28"/>
        <end position="68"/>
    </location>
</feature>